<dbReference type="EMBL" id="BOSL01000004">
    <property type="protein sequence ID" value="GIP52781.1"/>
    <property type="molecule type" value="Genomic_DNA"/>
</dbReference>
<dbReference type="SUPFAM" id="SSF53067">
    <property type="entry name" value="Actin-like ATPase domain"/>
    <property type="match status" value="1"/>
</dbReference>
<dbReference type="RefSeq" id="WP_213654498.1">
    <property type="nucleotide sequence ID" value="NZ_BOSL01000004.1"/>
</dbReference>
<accession>A0ABQ4M9W7</accession>
<dbReference type="PANTHER" id="PTHR32432:SF3">
    <property type="entry name" value="ETHANOLAMINE UTILIZATION PROTEIN EUTJ"/>
    <property type="match status" value="1"/>
</dbReference>
<dbReference type="Proteomes" id="UP000679992">
    <property type="component" value="Unassembled WGS sequence"/>
</dbReference>
<dbReference type="PANTHER" id="PTHR32432">
    <property type="entry name" value="CELL DIVISION PROTEIN FTSA-RELATED"/>
    <property type="match status" value="1"/>
</dbReference>
<name>A0ABQ4M9W7_9BACL</name>
<gene>
    <name evidence="1" type="ORF">J42TS3_18160</name>
</gene>
<dbReference type="InterPro" id="IPR050696">
    <property type="entry name" value="FtsA/MreB"/>
</dbReference>
<reference evidence="1 2" key="1">
    <citation type="submission" date="2021-03" db="EMBL/GenBank/DDBJ databases">
        <title>Antimicrobial resistance genes in bacteria isolated from Japanese honey, and their potential for conferring macrolide and lincosamide resistance in the American foulbrood pathogen Paenibacillus larvae.</title>
        <authorList>
            <person name="Okamoto M."/>
            <person name="Kumagai M."/>
            <person name="Kanamori H."/>
            <person name="Takamatsu D."/>
        </authorList>
    </citation>
    <scope>NUCLEOTIDE SEQUENCE [LARGE SCALE GENOMIC DNA]</scope>
    <source>
        <strain evidence="1 2">J42TS3</strain>
    </source>
</reference>
<comment type="caution">
    <text evidence="1">The sequence shown here is derived from an EMBL/GenBank/DDBJ whole genome shotgun (WGS) entry which is preliminary data.</text>
</comment>
<sequence length="321" mass="36185">MVSDKSNTSLMKRRTSKTAVGITVDEDGIRFVRYNPKLGLAEEAGMLPLDYVIDEDGVPELSRYSEMIKPWVEQNGLSGSKVHLAAPTSQSFIRLIRVPKVKRKQLRRVTELEVESSIRLPFDDPIIDYHWTDDGEEPEGTMQAFVAAVPRPMIADMVAVLEQAGLRVISVDLETLSLMRVMSRSDMLKKDNIMAINFKPKEAEVYLYNRGIPDFVRTFPLETVSEDSLNTWRYSEIVSSVARIINFYENTLHEGNERVQDIVITGNAPDKPVILNRLVESFEQIRVSEVDLSPYFANAELDNRDSYAVALGLALKGVGKS</sequence>
<dbReference type="Pfam" id="PF11104">
    <property type="entry name" value="PilM_2"/>
    <property type="match status" value="1"/>
</dbReference>
<dbReference type="InterPro" id="IPR005883">
    <property type="entry name" value="PilM"/>
</dbReference>
<protein>
    <recommendedName>
        <fullName evidence="3">Pilus assembly protein PilM</fullName>
    </recommendedName>
</protein>
<dbReference type="InterPro" id="IPR043129">
    <property type="entry name" value="ATPase_NBD"/>
</dbReference>
<keyword evidence="2" id="KW-1185">Reference proteome</keyword>
<proteinExistence type="predicted"/>
<organism evidence="1 2">
    <name type="scientific">Paenibacillus vini</name>
    <dbReference type="NCBI Taxonomy" id="1476024"/>
    <lineage>
        <taxon>Bacteria</taxon>
        <taxon>Bacillati</taxon>
        <taxon>Bacillota</taxon>
        <taxon>Bacilli</taxon>
        <taxon>Bacillales</taxon>
        <taxon>Paenibacillaceae</taxon>
        <taxon>Paenibacillus</taxon>
    </lineage>
</organism>
<evidence type="ECO:0000313" key="2">
    <source>
        <dbReference type="Proteomes" id="UP000679992"/>
    </source>
</evidence>
<dbReference type="Gene3D" id="3.30.420.380">
    <property type="match status" value="1"/>
</dbReference>
<evidence type="ECO:0000313" key="1">
    <source>
        <dbReference type="EMBL" id="GIP52781.1"/>
    </source>
</evidence>
<evidence type="ECO:0008006" key="3">
    <source>
        <dbReference type="Google" id="ProtNLM"/>
    </source>
</evidence>